<dbReference type="AlphaFoldDB" id="A0A1D6P4X7"/>
<evidence type="ECO:0000313" key="3">
    <source>
        <dbReference type="EMBL" id="AQL05004.1"/>
    </source>
</evidence>
<organism evidence="3">
    <name type="scientific">Zea mays</name>
    <name type="common">Maize</name>
    <dbReference type="NCBI Taxonomy" id="4577"/>
    <lineage>
        <taxon>Eukaryota</taxon>
        <taxon>Viridiplantae</taxon>
        <taxon>Streptophyta</taxon>
        <taxon>Embryophyta</taxon>
        <taxon>Tracheophyta</taxon>
        <taxon>Spermatophyta</taxon>
        <taxon>Magnoliopsida</taxon>
        <taxon>Liliopsida</taxon>
        <taxon>Poales</taxon>
        <taxon>Poaceae</taxon>
        <taxon>PACMAD clade</taxon>
        <taxon>Panicoideae</taxon>
        <taxon>Andropogonodae</taxon>
        <taxon>Andropogoneae</taxon>
        <taxon>Tripsacinae</taxon>
        <taxon>Zea</taxon>
    </lineage>
</organism>
<gene>
    <name evidence="3" type="ORF">ZEAMMB73_Zm00001d046775</name>
</gene>
<dbReference type="InterPro" id="IPR004252">
    <property type="entry name" value="Probable_transposase_24"/>
</dbReference>
<protein>
    <recommendedName>
        <fullName evidence="4">Transposase Tnp1/En/Spm-like domain-containing protein</fullName>
    </recommendedName>
</protein>
<evidence type="ECO:0008006" key="4">
    <source>
        <dbReference type="Google" id="ProtNLM"/>
    </source>
</evidence>
<dbReference type="PANTHER" id="PTHR33144:SF16">
    <property type="entry name" value="OS02G0129000 PROTEIN"/>
    <property type="match status" value="1"/>
</dbReference>
<dbReference type="FunCoup" id="A0A1D6P4X7">
    <property type="interactions" value="24"/>
</dbReference>
<dbReference type="InParanoid" id="A0A1D6P4X7"/>
<accession>A0A1D6P4X7</accession>
<reference evidence="3" key="1">
    <citation type="submission" date="2015-12" db="EMBL/GenBank/DDBJ databases">
        <title>Update maize B73 reference genome by single molecule sequencing technologies.</title>
        <authorList>
            <consortium name="Maize Genome Sequencing Project"/>
            <person name="Ware D."/>
        </authorList>
    </citation>
    <scope>NUCLEOTIDE SEQUENCE</scope>
    <source>
        <tissue evidence="3">Seedling</tissue>
    </source>
</reference>
<keyword evidence="1" id="KW-0175">Coiled coil</keyword>
<evidence type="ECO:0000256" key="2">
    <source>
        <dbReference type="SAM" id="MobiDB-lite"/>
    </source>
</evidence>
<feature type="coiled-coil region" evidence="1">
    <location>
        <begin position="385"/>
        <end position="415"/>
    </location>
</feature>
<proteinExistence type="predicted"/>
<dbReference type="EMBL" id="CM000785">
    <property type="protein sequence ID" value="AQL05004.1"/>
    <property type="molecule type" value="Genomic_DNA"/>
</dbReference>
<evidence type="ECO:0000256" key="1">
    <source>
        <dbReference type="SAM" id="Coils"/>
    </source>
</evidence>
<dbReference type="SMR" id="A0A1D6P4X7"/>
<feature type="compositionally biased region" description="Basic and acidic residues" evidence="2">
    <location>
        <begin position="1"/>
        <end position="10"/>
    </location>
</feature>
<dbReference type="OMA" id="ENRINCA"/>
<dbReference type="PANTHER" id="PTHR33144">
    <property type="entry name" value="OS10G0409366 PROTEIN-RELATED"/>
    <property type="match status" value="1"/>
</dbReference>
<dbReference type="Pfam" id="PF03004">
    <property type="entry name" value="Transposase_24"/>
    <property type="match status" value="1"/>
</dbReference>
<sequence>MRLLPSRDLHSASSSAAAEVHEMSRGTRRNIIRSHEEYLSEELVVQRSNHKTYAPYHVDPSSEEDQLDMENNDEIIAPDHHQHAAASDFDPTSTGHPCDIDGDAEPNIEGHRIVVKCNEFDQPIGEEAGVLGKFLGMVARNGCLCSLSYKDWRLLIGKKERTTNEQKNKEDILNQVKKRFLYPARMEKWVLRTIGDRWRQHKSNLKSIYFDVHKSKEANYKNVPEGVIPDQWIALVNNWMTLKAQDISEENRINCAKKKAIHTTGTKSFARNREELREQDPEKKNPHRAVLYIHTHRANNSKNINAHVGDLKDLLVQQPDLADTSQGKVAWKGDALTRILGEEKPGRVHGLGLVPNPDKVLDCSKSGRLKHLNITSLDPTSSEDVVSLRLQVEKLVNHVQNLEQKTKALEQQQNQHVTFSQPLHYK</sequence>
<name>A0A1D6P4X7_MAIZE</name>
<feature type="region of interest" description="Disordered" evidence="2">
    <location>
        <begin position="1"/>
        <end position="27"/>
    </location>
</feature>
<dbReference type="ExpressionAtlas" id="A0A1D6P4X7">
    <property type="expression patterns" value="baseline"/>
</dbReference>